<gene>
    <name evidence="1" type="ORF">GCM10009808_15330</name>
</gene>
<dbReference type="EMBL" id="BAAAPL010000001">
    <property type="protein sequence ID" value="GAA1698757.1"/>
    <property type="molecule type" value="Genomic_DNA"/>
</dbReference>
<reference evidence="1 2" key="1">
    <citation type="journal article" date="2019" name="Int. J. Syst. Evol. Microbiol.">
        <title>The Global Catalogue of Microorganisms (GCM) 10K type strain sequencing project: providing services to taxonomists for standard genome sequencing and annotation.</title>
        <authorList>
            <consortium name="The Broad Institute Genomics Platform"/>
            <consortium name="The Broad Institute Genome Sequencing Center for Infectious Disease"/>
            <person name="Wu L."/>
            <person name="Ma J."/>
        </authorList>
    </citation>
    <scope>NUCLEOTIDE SEQUENCE [LARGE SCALE GENOMIC DNA]</scope>
    <source>
        <strain evidence="1 2">JCM 15577</strain>
    </source>
</reference>
<organism evidence="1 2">
    <name type="scientific">Microbacterium sediminicola</name>
    <dbReference type="NCBI Taxonomy" id="415210"/>
    <lineage>
        <taxon>Bacteria</taxon>
        <taxon>Bacillati</taxon>
        <taxon>Actinomycetota</taxon>
        <taxon>Actinomycetes</taxon>
        <taxon>Micrococcales</taxon>
        <taxon>Microbacteriaceae</taxon>
        <taxon>Microbacterium</taxon>
    </lineage>
</organism>
<comment type="caution">
    <text evidence="1">The sequence shown here is derived from an EMBL/GenBank/DDBJ whole genome shotgun (WGS) entry which is preliminary data.</text>
</comment>
<evidence type="ECO:0000313" key="2">
    <source>
        <dbReference type="Proteomes" id="UP001501690"/>
    </source>
</evidence>
<dbReference type="RefSeq" id="WP_344071075.1">
    <property type="nucleotide sequence ID" value="NZ_BAAAPL010000001.1"/>
</dbReference>
<sequence>MALLSPHEFGPTVVAVVGAAVDDTLESFATCGGVDVMSLRDREPDLASRRIRASSASLVVHDADPLEHVAAAWVELFQERATLGALEAEIDAALDRFERGSVAMPDYYLVVEPDASDDEWLHWWCGALGRGAPRRVMPLAAPAGSSDAGLGRVLSSLPTSRPWPEPATWLPDLAYDIPDRVGVRAGE</sequence>
<accession>A0ABN2I537</accession>
<proteinExistence type="predicted"/>
<evidence type="ECO:0000313" key="1">
    <source>
        <dbReference type="EMBL" id="GAA1698757.1"/>
    </source>
</evidence>
<name>A0ABN2I537_9MICO</name>
<protein>
    <submittedName>
        <fullName evidence="1">Uncharacterized protein</fullName>
    </submittedName>
</protein>
<dbReference type="Proteomes" id="UP001501690">
    <property type="component" value="Unassembled WGS sequence"/>
</dbReference>
<keyword evidence="2" id="KW-1185">Reference proteome</keyword>